<sequence length="310" mass="35461">MKTKYKYEPYLYILPALVLLLLFRFIPILLSFVISFFDFGITSIGNFIGFQNYNKLFVDPEFWQSMMNTVWLVIIAVPLSIIIPLIFAVLLNQIKWLKGFFRTIYFMPYVTSLVAVSIVWKIIYAEEGGLANAFLQWLGFQPLKWLAEPKGIFTLLFNSLGVSIPSWLGGPSLALFSIIIMTVWKSLGYNTIIYLSGLQNISKVYYEAAEIDGANKWKQFFKITVPLISPTTFYVLLMTTITSFQTFAQVYMMTDKGGPLGTTKLIVYYIYEKGFDDLQMGYASAAALILFVVILGLTLMQRRLESKVNY</sequence>
<protein>
    <submittedName>
        <fullName evidence="1">Sugar ABC transporter permease</fullName>
    </submittedName>
</protein>
<gene>
    <name evidence="1" type="ORF">E0946_05180</name>
</gene>
<organism evidence="1 2">
    <name type="scientific">Candidatus Syntrophosphaera thermopropionivorans</name>
    <dbReference type="NCBI Taxonomy" id="2593015"/>
    <lineage>
        <taxon>Bacteria</taxon>
        <taxon>Pseudomonadati</taxon>
        <taxon>Candidatus Cloacimonadota</taxon>
        <taxon>Candidatus Cloacimonadia</taxon>
        <taxon>Candidatus Cloacimonadales</taxon>
        <taxon>Candidatus Cloacimonadaceae</taxon>
        <taxon>Candidatus Syntrophosphaera</taxon>
    </lineage>
</organism>
<name>A0AC61QIQ2_9BACT</name>
<dbReference type="Proteomes" id="UP000294588">
    <property type="component" value="Unassembled WGS sequence"/>
</dbReference>
<keyword evidence="2" id="KW-1185">Reference proteome</keyword>
<comment type="caution">
    <text evidence="1">The sequence shown here is derived from an EMBL/GenBank/DDBJ whole genome shotgun (WGS) entry which is preliminary data.</text>
</comment>
<dbReference type="EMBL" id="SMOG01000015">
    <property type="protein sequence ID" value="TDF72807.1"/>
    <property type="molecule type" value="Genomic_DNA"/>
</dbReference>
<evidence type="ECO:0000313" key="2">
    <source>
        <dbReference type="Proteomes" id="UP000294588"/>
    </source>
</evidence>
<evidence type="ECO:0000313" key="1">
    <source>
        <dbReference type="EMBL" id="TDF72807.1"/>
    </source>
</evidence>
<proteinExistence type="predicted"/>
<accession>A0AC61QIQ2</accession>
<reference evidence="1" key="1">
    <citation type="submission" date="2019-03" db="EMBL/GenBank/DDBJ databases">
        <title>Candidatus Syntrophosphaera thermopropionivorans: a novel player in syntrophic propionate oxidation during anaerobic digestion.</title>
        <authorList>
            <person name="Dyksma S."/>
        </authorList>
    </citation>
    <scope>NUCLEOTIDE SEQUENCE</scope>
    <source>
        <strain evidence="1">W5</strain>
    </source>
</reference>